<dbReference type="InterPro" id="IPR036259">
    <property type="entry name" value="MFS_trans_sf"/>
</dbReference>
<evidence type="ECO:0000313" key="8">
    <source>
        <dbReference type="EMBL" id="MBP1970787.1"/>
    </source>
</evidence>
<evidence type="ECO:0000313" key="9">
    <source>
        <dbReference type="Proteomes" id="UP001519345"/>
    </source>
</evidence>
<comment type="caution">
    <text evidence="8">The sequence shown here is derived from an EMBL/GenBank/DDBJ whole genome shotgun (WGS) entry which is preliminary data.</text>
</comment>
<feature type="transmembrane region" description="Helical" evidence="6">
    <location>
        <begin position="41"/>
        <end position="61"/>
    </location>
</feature>
<gene>
    <name evidence="8" type="ORF">J2Z83_002923</name>
</gene>
<dbReference type="EMBL" id="JAGGKX010000017">
    <property type="protein sequence ID" value="MBP1970787.1"/>
    <property type="molecule type" value="Genomic_DNA"/>
</dbReference>
<reference evidence="8 9" key="1">
    <citation type="submission" date="2021-03" db="EMBL/GenBank/DDBJ databases">
        <title>Genomic Encyclopedia of Type Strains, Phase IV (KMG-IV): sequencing the most valuable type-strain genomes for metagenomic binning, comparative biology and taxonomic classification.</title>
        <authorList>
            <person name="Goeker M."/>
        </authorList>
    </citation>
    <scope>NUCLEOTIDE SEQUENCE [LARGE SCALE GENOMIC DNA]</scope>
    <source>
        <strain evidence="8 9">DSM 25609</strain>
    </source>
</reference>
<keyword evidence="2" id="KW-0813">Transport</keyword>
<dbReference type="InterPro" id="IPR052714">
    <property type="entry name" value="MFS_Exporter"/>
</dbReference>
<evidence type="ECO:0000256" key="4">
    <source>
        <dbReference type="ARBA" id="ARBA00022989"/>
    </source>
</evidence>
<evidence type="ECO:0000256" key="2">
    <source>
        <dbReference type="ARBA" id="ARBA00022448"/>
    </source>
</evidence>
<accession>A0ABS4IIN1</accession>
<protein>
    <submittedName>
        <fullName evidence="8">MFS family permease</fullName>
    </submittedName>
</protein>
<feature type="domain" description="Major facilitator superfamily (MFS) profile" evidence="7">
    <location>
        <begin position="1"/>
        <end position="90"/>
    </location>
</feature>
<dbReference type="RefSeq" id="WP_209463881.1">
    <property type="nucleotide sequence ID" value="NZ_CP110224.1"/>
</dbReference>
<dbReference type="InterPro" id="IPR020846">
    <property type="entry name" value="MFS_dom"/>
</dbReference>
<comment type="subcellular location">
    <subcellularLocation>
        <location evidence="1">Cell membrane</location>
        <topology evidence="1">Multi-pass membrane protein</topology>
    </subcellularLocation>
</comment>
<evidence type="ECO:0000256" key="5">
    <source>
        <dbReference type="ARBA" id="ARBA00023136"/>
    </source>
</evidence>
<keyword evidence="9" id="KW-1185">Reference proteome</keyword>
<keyword evidence="5 6" id="KW-0472">Membrane</keyword>
<dbReference type="SUPFAM" id="SSF103473">
    <property type="entry name" value="MFS general substrate transporter"/>
    <property type="match status" value="1"/>
</dbReference>
<sequence>MLRVFGLVRFIQGVAYGVATTARISAVMDMIPDSKRGEGTGYFALSTTIVTAVGPFLCHLITQNADYEMIFTTCTGFLYKFTNYTICKGP</sequence>
<organism evidence="8 9">
    <name type="scientific">Virgibacillus natechei</name>
    <dbReference type="NCBI Taxonomy" id="1216297"/>
    <lineage>
        <taxon>Bacteria</taxon>
        <taxon>Bacillati</taxon>
        <taxon>Bacillota</taxon>
        <taxon>Bacilli</taxon>
        <taxon>Bacillales</taxon>
        <taxon>Bacillaceae</taxon>
        <taxon>Virgibacillus</taxon>
    </lineage>
</organism>
<name>A0ABS4IIN1_9BACI</name>
<evidence type="ECO:0000256" key="3">
    <source>
        <dbReference type="ARBA" id="ARBA00022692"/>
    </source>
</evidence>
<dbReference type="Proteomes" id="UP001519345">
    <property type="component" value="Unassembled WGS sequence"/>
</dbReference>
<keyword evidence="3 6" id="KW-0812">Transmembrane</keyword>
<dbReference type="InterPro" id="IPR011701">
    <property type="entry name" value="MFS"/>
</dbReference>
<evidence type="ECO:0000259" key="7">
    <source>
        <dbReference type="PROSITE" id="PS50850"/>
    </source>
</evidence>
<evidence type="ECO:0000256" key="1">
    <source>
        <dbReference type="ARBA" id="ARBA00004651"/>
    </source>
</evidence>
<keyword evidence="4 6" id="KW-1133">Transmembrane helix</keyword>
<dbReference type="Gene3D" id="1.20.1250.20">
    <property type="entry name" value="MFS general substrate transporter like domains"/>
    <property type="match status" value="1"/>
</dbReference>
<proteinExistence type="predicted"/>
<dbReference type="PROSITE" id="PS50850">
    <property type="entry name" value="MFS"/>
    <property type="match status" value="1"/>
</dbReference>
<dbReference type="PANTHER" id="PTHR23531:SF2">
    <property type="entry name" value="PERMEASE"/>
    <property type="match status" value="1"/>
</dbReference>
<dbReference type="PANTHER" id="PTHR23531">
    <property type="entry name" value="QUINOLENE RESISTANCE PROTEIN NORA"/>
    <property type="match status" value="1"/>
</dbReference>
<evidence type="ECO:0000256" key="6">
    <source>
        <dbReference type="SAM" id="Phobius"/>
    </source>
</evidence>
<dbReference type="Pfam" id="PF07690">
    <property type="entry name" value="MFS_1"/>
    <property type="match status" value="1"/>
</dbReference>